<accession>A0A4Q2DTW4</accession>
<keyword evidence="2" id="KW-1185">Reference proteome</keyword>
<proteinExistence type="predicted"/>
<dbReference type="EMBL" id="SDEE01000051">
    <property type="protein sequence ID" value="RXW23101.1"/>
    <property type="molecule type" value="Genomic_DNA"/>
</dbReference>
<reference evidence="1 2" key="1">
    <citation type="submission" date="2019-01" db="EMBL/GenBank/DDBJ databases">
        <title>Draft genome sequence of Psathyrella aberdarensis IHI B618.</title>
        <authorList>
            <person name="Buettner E."/>
            <person name="Kellner H."/>
        </authorList>
    </citation>
    <scope>NUCLEOTIDE SEQUENCE [LARGE SCALE GENOMIC DNA]</scope>
    <source>
        <strain evidence="1 2">IHI B618</strain>
    </source>
</reference>
<name>A0A4Q2DTW4_9AGAR</name>
<protein>
    <submittedName>
        <fullName evidence="1">Uncharacterized protein</fullName>
    </submittedName>
</protein>
<organism evidence="1 2">
    <name type="scientific">Candolleomyces aberdarensis</name>
    <dbReference type="NCBI Taxonomy" id="2316362"/>
    <lineage>
        <taxon>Eukaryota</taxon>
        <taxon>Fungi</taxon>
        <taxon>Dikarya</taxon>
        <taxon>Basidiomycota</taxon>
        <taxon>Agaricomycotina</taxon>
        <taxon>Agaricomycetes</taxon>
        <taxon>Agaricomycetidae</taxon>
        <taxon>Agaricales</taxon>
        <taxon>Agaricineae</taxon>
        <taxon>Psathyrellaceae</taxon>
        <taxon>Candolleomyces</taxon>
    </lineage>
</organism>
<sequence>MSATSESESTQIDIPGYNVHNLVHLVRDVQGKLVDIESGETLVANYTLSPNSGRKICIAKRQSTLLEKNALGSSHRDYGYALHSEDFDQAFHSGTTADVQPRLPHNLFSKTPNGSAEPELLQSGDYVYSLQAFPKLDCREGEQAVQSVSVLQGQRFLVTDIITYSDGLPKGGTPLQSVKLVLQLCREEETHRRVR</sequence>
<dbReference type="AlphaFoldDB" id="A0A4Q2DTW4"/>
<evidence type="ECO:0000313" key="1">
    <source>
        <dbReference type="EMBL" id="RXW23101.1"/>
    </source>
</evidence>
<gene>
    <name evidence="1" type="ORF">EST38_g2732</name>
</gene>
<dbReference type="Proteomes" id="UP000290288">
    <property type="component" value="Unassembled WGS sequence"/>
</dbReference>
<comment type="caution">
    <text evidence="1">The sequence shown here is derived from an EMBL/GenBank/DDBJ whole genome shotgun (WGS) entry which is preliminary data.</text>
</comment>
<evidence type="ECO:0000313" key="2">
    <source>
        <dbReference type="Proteomes" id="UP000290288"/>
    </source>
</evidence>